<dbReference type="InterPro" id="IPR010918">
    <property type="entry name" value="PurM-like_C_dom"/>
</dbReference>
<dbReference type="GO" id="GO:0004641">
    <property type="term" value="F:phosphoribosylformylglycinamidine cyclo-ligase activity"/>
    <property type="evidence" value="ECO:0007669"/>
    <property type="project" value="UniProtKB-EC"/>
</dbReference>
<evidence type="ECO:0000259" key="13">
    <source>
        <dbReference type="Pfam" id="PF02769"/>
    </source>
</evidence>
<evidence type="ECO:0000256" key="8">
    <source>
        <dbReference type="ARBA" id="ARBA00031908"/>
    </source>
</evidence>
<dbReference type="Proteomes" id="UP000176450">
    <property type="component" value="Unassembled WGS sequence"/>
</dbReference>
<keyword evidence="7" id="KW-0067">ATP-binding</keyword>
<evidence type="ECO:0000256" key="3">
    <source>
        <dbReference type="ARBA" id="ARBA00013047"/>
    </source>
</evidence>
<dbReference type="Gene3D" id="3.30.1330.10">
    <property type="entry name" value="PurM-like, N-terminal domain"/>
    <property type="match status" value="1"/>
</dbReference>
<dbReference type="GO" id="GO:0005524">
    <property type="term" value="F:ATP binding"/>
    <property type="evidence" value="ECO:0007669"/>
    <property type="project" value="UniProtKB-KW"/>
</dbReference>
<evidence type="ECO:0000313" key="14">
    <source>
        <dbReference type="EMBL" id="OGG31237.1"/>
    </source>
</evidence>
<keyword evidence="6" id="KW-0547">Nucleotide-binding</keyword>
<evidence type="ECO:0000256" key="5">
    <source>
        <dbReference type="ARBA" id="ARBA00022598"/>
    </source>
</evidence>
<organism evidence="14 15">
    <name type="scientific">Candidatus Gottesmanbacteria bacterium RIFCSPLOWO2_01_FULL_46_9</name>
    <dbReference type="NCBI Taxonomy" id="1798394"/>
    <lineage>
        <taxon>Bacteria</taxon>
        <taxon>Candidatus Gottesmaniibacteriota</taxon>
    </lineage>
</organism>
<dbReference type="EC" id="6.3.3.1" evidence="3"/>
<dbReference type="InterPro" id="IPR036921">
    <property type="entry name" value="PurM-like_N_sf"/>
</dbReference>
<comment type="caution">
    <text evidence="14">The sequence shown here is derived from an EMBL/GenBank/DDBJ whole genome shotgun (WGS) entry which is preliminary data.</text>
</comment>
<dbReference type="InterPro" id="IPR016188">
    <property type="entry name" value="PurM-like_N"/>
</dbReference>
<accession>A0A1F6B3W6</accession>
<dbReference type="Gene3D" id="3.90.650.10">
    <property type="entry name" value="PurM-like C-terminal domain"/>
    <property type="match status" value="1"/>
</dbReference>
<dbReference type="GO" id="GO:0046084">
    <property type="term" value="P:adenine biosynthetic process"/>
    <property type="evidence" value="ECO:0007669"/>
    <property type="project" value="TreeGrafter"/>
</dbReference>
<gene>
    <name evidence="14" type="ORF">A3A63_00270</name>
</gene>
<dbReference type="Pfam" id="PF00586">
    <property type="entry name" value="AIRS"/>
    <property type="match status" value="1"/>
</dbReference>
<dbReference type="InterPro" id="IPR004733">
    <property type="entry name" value="PurM_cligase"/>
</dbReference>
<evidence type="ECO:0000256" key="1">
    <source>
        <dbReference type="ARBA" id="ARBA00004686"/>
    </source>
</evidence>
<evidence type="ECO:0000256" key="11">
    <source>
        <dbReference type="ARBA" id="ARBA00049057"/>
    </source>
</evidence>
<protein>
    <recommendedName>
        <fullName evidence="4">Phosphoribosylformylglycinamidine cyclo-ligase</fullName>
        <ecNumber evidence="3">6.3.3.1</ecNumber>
    </recommendedName>
    <alternativeName>
        <fullName evidence="9">AIR synthase</fullName>
    </alternativeName>
    <alternativeName>
        <fullName evidence="10">AIRS</fullName>
    </alternativeName>
    <alternativeName>
        <fullName evidence="8">Phosphoribosyl-aminoimidazole synthetase</fullName>
    </alternativeName>
</protein>
<dbReference type="AlphaFoldDB" id="A0A1F6B3W6"/>
<sequence length="365" mass="39774">MRPKPLSYTSTGVSYAVLDTFKRLAQKASLKVAARGGVSEVGKSRGESAFVWEEKDCYRAFVIEGLGTKNLVADETRKVTGKTYYRAIAQDTVAAIINDLIVVGATPQVISAYFAVGNSEWFSDAKRTKDLVNGWADACDVSGVTWGGGETPALKGIIEPASIDLAGSAVGIVKPKNRLILGDTIAHGDAIILIESNGIHANGLSLARAIAQKIPHGYATKLSDGSLYGEALLTPTHIYAQLVRDIFASGVDIHYMVNITGHGWRKLMRARGEFSYIINTVPDPQPVFRFMREQSGNTDYDMYGTFNMGAGFALYIPERDVKRTQKIIGEHKLKSWFAGVIHKGTKRVVIGPKRITYASDTLQVR</sequence>
<dbReference type="PANTHER" id="PTHR10520">
    <property type="entry name" value="TRIFUNCTIONAL PURINE BIOSYNTHETIC PROTEIN ADENOSINE-3-RELATED"/>
    <property type="match status" value="1"/>
</dbReference>
<feature type="domain" description="PurM-like N-terminal" evidence="12">
    <location>
        <begin position="61"/>
        <end position="173"/>
    </location>
</feature>
<proteinExistence type="inferred from homology"/>
<dbReference type="InterPro" id="IPR036676">
    <property type="entry name" value="PurM-like_C_sf"/>
</dbReference>
<dbReference type="SUPFAM" id="SSF56042">
    <property type="entry name" value="PurM C-terminal domain-like"/>
    <property type="match status" value="1"/>
</dbReference>
<dbReference type="UniPathway" id="UPA00074">
    <property type="reaction ID" value="UER00129"/>
</dbReference>
<dbReference type="GO" id="GO:0005829">
    <property type="term" value="C:cytosol"/>
    <property type="evidence" value="ECO:0007669"/>
    <property type="project" value="TreeGrafter"/>
</dbReference>
<dbReference type="SUPFAM" id="SSF55326">
    <property type="entry name" value="PurM N-terminal domain-like"/>
    <property type="match status" value="1"/>
</dbReference>
<evidence type="ECO:0000256" key="2">
    <source>
        <dbReference type="ARBA" id="ARBA00010280"/>
    </source>
</evidence>
<dbReference type="Pfam" id="PF02769">
    <property type="entry name" value="AIRS_C"/>
    <property type="match status" value="1"/>
</dbReference>
<dbReference type="GO" id="GO:0004637">
    <property type="term" value="F:phosphoribosylamine-glycine ligase activity"/>
    <property type="evidence" value="ECO:0007669"/>
    <property type="project" value="TreeGrafter"/>
</dbReference>
<name>A0A1F6B3W6_9BACT</name>
<evidence type="ECO:0000256" key="6">
    <source>
        <dbReference type="ARBA" id="ARBA00022741"/>
    </source>
</evidence>
<evidence type="ECO:0000259" key="12">
    <source>
        <dbReference type="Pfam" id="PF00586"/>
    </source>
</evidence>
<comment type="pathway">
    <text evidence="1">Purine metabolism; IMP biosynthesis via de novo pathway; 5-amino-1-(5-phospho-D-ribosyl)imidazole from N(2)-formyl-N(1)-(5-phospho-D-ribosyl)glycinamide: step 2/2.</text>
</comment>
<feature type="domain" description="PurM-like C-terminal" evidence="13">
    <location>
        <begin position="188"/>
        <end position="348"/>
    </location>
</feature>
<dbReference type="EMBL" id="MFJX01000020">
    <property type="protein sequence ID" value="OGG31237.1"/>
    <property type="molecule type" value="Genomic_DNA"/>
</dbReference>
<reference evidence="14 15" key="1">
    <citation type="journal article" date="2016" name="Nat. Commun.">
        <title>Thousands of microbial genomes shed light on interconnected biogeochemical processes in an aquifer system.</title>
        <authorList>
            <person name="Anantharaman K."/>
            <person name="Brown C.T."/>
            <person name="Hug L.A."/>
            <person name="Sharon I."/>
            <person name="Castelle C.J."/>
            <person name="Probst A.J."/>
            <person name="Thomas B.C."/>
            <person name="Singh A."/>
            <person name="Wilkins M.J."/>
            <person name="Karaoz U."/>
            <person name="Brodie E.L."/>
            <person name="Williams K.H."/>
            <person name="Hubbard S.S."/>
            <person name="Banfield J.F."/>
        </authorList>
    </citation>
    <scope>NUCLEOTIDE SEQUENCE [LARGE SCALE GENOMIC DNA]</scope>
</reference>
<evidence type="ECO:0000256" key="4">
    <source>
        <dbReference type="ARBA" id="ARBA00020367"/>
    </source>
</evidence>
<keyword evidence="5 14" id="KW-0436">Ligase</keyword>
<comment type="similarity">
    <text evidence="2">Belongs to the AIR synthase family.</text>
</comment>
<dbReference type="PANTHER" id="PTHR10520:SF12">
    <property type="entry name" value="TRIFUNCTIONAL PURINE BIOSYNTHETIC PROTEIN ADENOSINE-3"/>
    <property type="match status" value="1"/>
</dbReference>
<evidence type="ECO:0000256" key="9">
    <source>
        <dbReference type="ARBA" id="ARBA00032931"/>
    </source>
</evidence>
<evidence type="ECO:0000313" key="15">
    <source>
        <dbReference type="Proteomes" id="UP000176450"/>
    </source>
</evidence>
<dbReference type="GO" id="GO:0006189">
    <property type="term" value="P:'de novo' IMP biosynthetic process"/>
    <property type="evidence" value="ECO:0007669"/>
    <property type="project" value="UniProtKB-UniPathway"/>
</dbReference>
<comment type="catalytic activity">
    <reaction evidence="11">
        <text>2-formamido-N(1)-(5-O-phospho-beta-D-ribosyl)acetamidine + ATP = 5-amino-1-(5-phospho-beta-D-ribosyl)imidazole + ADP + phosphate + H(+)</text>
        <dbReference type="Rhea" id="RHEA:23032"/>
        <dbReference type="ChEBI" id="CHEBI:15378"/>
        <dbReference type="ChEBI" id="CHEBI:30616"/>
        <dbReference type="ChEBI" id="CHEBI:43474"/>
        <dbReference type="ChEBI" id="CHEBI:137981"/>
        <dbReference type="ChEBI" id="CHEBI:147287"/>
        <dbReference type="ChEBI" id="CHEBI:456216"/>
        <dbReference type="EC" id="6.3.3.1"/>
    </reaction>
</comment>
<evidence type="ECO:0000256" key="7">
    <source>
        <dbReference type="ARBA" id="ARBA00022840"/>
    </source>
</evidence>
<evidence type="ECO:0000256" key="10">
    <source>
        <dbReference type="ARBA" id="ARBA00033093"/>
    </source>
</evidence>